<feature type="transmembrane region" description="Helical" evidence="1">
    <location>
        <begin position="6"/>
        <end position="27"/>
    </location>
</feature>
<dbReference type="InterPro" id="IPR054213">
    <property type="entry name" value="DUF6920"/>
</dbReference>
<gene>
    <name evidence="2" type="ORF">SAMN05660413_00399</name>
</gene>
<keyword evidence="3" id="KW-1185">Reference proteome</keyword>
<evidence type="ECO:0000256" key="1">
    <source>
        <dbReference type="SAM" id="Phobius"/>
    </source>
</evidence>
<accession>A0A1I4XW55</accession>
<dbReference type="OrthoDB" id="9786534at2"/>
<evidence type="ECO:0000313" key="3">
    <source>
        <dbReference type="Proteomes" id="UP000199153"/>
    </source>
</evidence>
<name>A0A1I4XW55_9FLAO</name>
<organism evidence="2 3">
    <name type="scientific">Salegentibacter flavus</name>
    <dbReference type="NCBI Taxonomy" id="287099"/>
    <lineage>
        <taxon>Bacteria</taxon>
        <taxon>Pseudomonadati</taxon>
        <taxon>Bacteroidota</taxon>
        <taxon>Flavobacteriia</taxon>
        <taxon>Flavobacteriales</taxon>
        <taxon>Flavobacteriaceae</taxon>
        <taxon>Salegentibacter</taxon>
    </lineage>
</organism>
<dbReference type="RefSeq" id="WP_093405177.1">
    <property type="nucleotide sequence ID" value="NZ_FOVL01000001.1"/>
</dbReference>
<proteinExistence type="predicted"/>
<reference evidence="2 3" key="1">
    <citation type="submission" date="2016-10" db="EMBL/GenBank/DDBJ databases">
        <authorList>
            <person name="de Groot N.N."/>
        </authorList>
    </citation>
    <scope>NUCLEOTIDE SEQUENCE [LARGE SCALE GENOMIC DNA]</scope>
    <source>
        <strain evidence="2 3">DSM 17794</strain>
    </source>
</reference>
<evidence type="ECO:0000313" key="2">
    <source>
        <dbReference type="EMBL" id="SFN30007.1"/>
    </source>
</evidence>
<keyword evidence="1" id="KW-1133">Transmembrane helix</keyword>
<protein>
    <submittedName>
        <fullName evidence="2">Uncharacterized protein</fullName>
    </submittedName>
</protein>
<dbReference type="EMBL" id="FOVL01000001">
    <property type="protein sequence ID" value="SFN30007.1"/>
    <property type="molecule type" value="Genomic_DNA"/>
</dbReference>
<keyword evidence="1" id="KW-0472">Membrane</keyword>
<sequence length="368" mass="42600">MKILVGIILLVHAFIHLLGFFKAFQIGKIRQLQLEISKPLGFLWLFCTLLFLYVLYLYFLDKSWWPFFALAAVIISQSLIILAWHDAKYGSVLNLVILLISLPALGSFYFQKKTEKEVTRLVQLDETSTEVSAELEENTQLPEIVRKWLRNSGVRDNPEVAFVRLRQQGRMKIKPDADWMPFQAIQYFNVKAHSFIWTARVNSGSPVYFDGRDKLINGEGEMLIKLLSLFPVVNEYNNDKIDSGAMQRFLAEICWFPTAALSNQISWEALNGNAARADLEIYGKKVSGIFNFSEDGELLSFQAERFYGGEQDAKEETWHIEMLDFKEFSGYRIPNKCRITWKLAEGDFTWLELEIMEVDYNSGEFYPN</sequence>
<keyword evidence="1" id="KW-0812">Transmembrane</keyword>
<feature type="transmembrane region" description="Helical" evidence="1">
    <location>
        <begin position="65"/>
        <end position="84"/>
    </location>
</feature>
<feature type="transmembrane region" description="Helical" evidence="1">
    <location>
        <begin position="39"/>
        <end position="59"/>
    </location>
</feature>
<dbReference type="Pfam" id="PF21900">
    <property type="entry name" value="DUF6920"/>
    <property type="match status" value="1"/>
</dbReference>
<dbReference type="STRING" id="287099.SAMN05660413_00399"/>
<dbReference type="AlphaFoldDB" id="A0A1I4XW55"/>
<feature type="transmembrane region" description="Helical" evidence="1">
    <location>
        <begin position="91"/>
        <end position="110"/>
    </location>
</feature>
<dbReference type="Proteomes" id="UP000199153">
    <property type="component" value="Unassembled WGS sequence"/>
</dbReference>